<dbReference type="Proteomes" id="UP000218731">
    <property type="component" value="Plasmid pKF715A"/>
</dbReference>
<feature type="signal peptide" evidence="1">
    <location>
        <begin position="1"/>
        <end position="20"/>
    </location>
</feature>
<dbReference type="PROSITE" id="PS51257">
    <property type="entry name" value="PROKAR_LIPOPROTEIN"/>
    <property type="match status" value="1"/>
</dbReference>
<accession>A0A1L7NNK9</accession>
<gene>
    <name evidence="2" type="ORF">KF715C_pA5530</name>
</gene>
<dbReference type="AlphaFoldDB" id="A0A1L7NNK9"/>
<evidence type="ECO:0000256" key="1">
    <source>
        <dbReference type="SAM" id="SignalP"/>
    </source>
</evidence>
<evidence type="ECO:0000313" key="2">
    <source>
        <dbReference type="EMBL" id="BAW27058.1"/>
    </source>
</evidence>
<keyword evidence="1" id="KW-0732">Signal</keyword>
<feature type="chain" id="PRO_5009874018" description="Lipoprotein" evidence="1">
    <location>
        <begin position="21"/>
        <end position="218"/>
    </location>
</feature>
<protein>
    <recommendedName>
        <fullName evidence="4">Lipoprotein</fullName>
    </recommendedName>
</protein>
<reference evidence="2 3" key="1">
    <citation type="submission" date="2015-11" db="EMBL/GenBank/DDBJ databases">
        <title>Complete genome sequencing of a biphenyl-degrading bacterium, Pseudomonas putida KF715 (=NBRC110667).</title>
        <authorList>
            <person name="Suenaga H."/>
            <person name="Fujihara N."/>
            <person name="Watanabe T."/>
            <person name="Hirose J."/>
            <person name="Kimura N."/>
            <person name="Yamazoe A."/>
            <person name="Hosoyama A."/>
            <person name="Shimodaira J."/>
            <person name="Furukawa K."/>
        </authorList>
    </citation>
    <scope>NUCLEOTIDE SEQUENCE [LARGE SCALE GENOMIC DNA]</scope>
    <source>
        <strain evidence="2 3">KF715</strain>
        <plasmid evidence="3">Plasmid pkf715a dna</plasmid>
    </source>
</reference>
<sequence>MQKITFTALAAALLGGCASAPPEPNISSYTYDSKAHSGTVVVTEKHYSSDALACEPKWREGEVYQPTGLPPMGRDTFKVSIEIEADREGDEGYNFNRYSIDVPQGLGSRVLARDFQRQKTFMLGAESNGLVQQGELFEFPEGFYLRVSRTAVQGSEFVACIGIDHMYVLDSELQSSVNPPVYLDRVVIPFAMELENQPVKVSFGNKIQHNAEIRVLPK</sequence>
<proteinExistence type="predicted"/>
<organism evidence="2 3">
    <name type="scientific">Pseudomonas putida</name>
    <name type="common">Arthrobacter siderocapsulatus</name>
    <dbReference type="NCBI Taxonomy" id="303"/>
    <lineage>
        <taxon>Bacteria</taxon>
        <taxon>Pseudomonadati</taxon>
        <taxon>Pseudomonadota</taxon>
        <taxon>Gammaproteobacteria</taxon>
        <taxon>Pseudomonadales</taxon>
        <taxon>Pseudomonadaceae</taxon>
        <taxon>Pseudomonas</taxon>
    </lineage>
</organism>
<keyword evidence="2" id="KW-0614">Plasmid</keyword>
<evidence type="ECO:0008006" key="4">
    <source>
        <dbReference type="Google" id="ProtNLM"/>
    </source>
</evidence>
<evidence type="ECO:0000313" key="3">
    <source>
        <dbReference type="Proteomes" id="UP000218731"/>
    </source>
</evidence>
<dbReference type="RefSeq" id="WP_074858284.1">
    <property type="nucleotide sequence ID" value="NZ_AP015030.1"/>
</dbReference>
<name>A0A1L7NNK9_PSEPU</name>
<dbReference type="EMBL" id="AP015030">
    <property type="protein sequence ID" value="BAW27058.1"/>
    <property type="molecule type" value="Genomic_DNA"/>
</dbReference>
<geneLocation type="plasmid" evidence="3">
    <name>pkf715a dna</name>
</geneLocation>